<dbReference type="InterPro" id="IPR029058">
    <property type="entry name" value="AB_hydrolase_fold"/>
</dbReference>
<evidence type="ECO:0000313" key="3">
    <source>
        <dbReference type="RefSeq" id="XP_022094504.1"/>
    </source>
</evidence>
<proteinExistence type="predicted"/>
<dbReference type="GO" id="GO:0017171">
    <property type="term" value="F:serine hydrolase activity"/>
    <property type="evidence" value="ECO:0007669"/>
    <property type="project" value="TreeGrafter"/>
</dbReference>
<evidence type="ECO:0000259" key="1">
    <source>
        <dbReference type="Pfam" id="PF00561"/>
    </source>
</evidence>
<reference evidence="3" key="1">
    <citation type="submission" date="2025-08" db="UniProtKB">
        <authorList>
            <consortium name="RefSeq"/>
        </authorList>
    </citation>
    <scope>IDENTIFICATION</scope>
</reference>
<evidence type="ECO:0000313" key="2">
    <source>
        <dbReference type="Proteomes" id="UP000694845"/>
    </source>
</evidence>
<dbReference type="Gene3D" id="3.40.50.1820">
    <property type="entry name" value="alpha/beta hydrolase"/>
    <property type="match status" value="1"/>
</dbReference>
<dbReference type="OrthoDB" id="19657at2759"/>
<dbReference type="PANTHER" id="PTHR46331">
    <property type="entry name" value="VALACYCLOVIR HYDROLASE"/>
    <property type="match status" value="1"/>
</dbReference>
<dbReference type="Proteomes" id="UP000694845">
    <property type="component" value="Unplaced"/>
</dbReference>
<dbReference type="Pfam" id="PF00561">
    <property type="entry name" value="Abhydrolase_1"/>
    <property type="match status" value="1"/>
</dbReference>
<dbReference type="KEGG" id="aplc:110981320"/>
<dbReference type="SUPFAM" id="SSF53474">
    <property type="entry name" value="alpha/beta-Hydrolases"/>
    <property type="match status" value="1"/>
</dbReference>
<gene>
    <name evidence="3" type="primary">LOC110981320</name>
</gene>
<organism evidence="2 3">
    <name type="scientific">Acanthaster planci</name>
    <name type="common">Crown-of-thorns starfish</name>
    <dbReference type="NCBI Taxonomy" id="133434"/>
    <lineage>
        <taxon>Eukaryota</taxon>
        <taxon>Metazoa</taxon>
        <taxon>Echinodermata</taxon>
        <taxon>Eleutherozoa</taxon>
        <taxon>Asterozoa</taxon>
        <taxon>Asteroidea</taxon>
        <taxon>Valvatacea</taxon>
        <taxon>Valvatida</taxon>
        <taxon>Acanthasteridae</taxon>
        <taxon>Acanthaster</taxon>
    </lineage>
</organism>
<accession>A0A8B7YML7</accession>
<dbReference type="PANTHER" id="PTHR46331:SF2">
    <property type="entry name" value="VALACYCLOVIR HYDROLASE"/>
    <property type="match status" value="1"/>
</dbReference>
<sequence length="297" mass="33595">MAFPFLYFSSKCTGLSTLVKAVDASMRRVVARNIASEGSKVAVNGVELRYDQTGKGNHAVLLLPGALGSGRVDMKPQFEGLSKDKYTLVTFDPRGYGKSRPPDRDFPLDFFHRDGKDAASLMSVLGHDRYSVLGWSDGAITGIIMAATYPDHVQKLLVWGGNAYVTKKDLDAYEATRDISKWSERMRAPMVELYGEEYFQKLWSSWIDGICQIWSENRTDLCMADCRRITCPTLIIHGEKDFMVPIEHPHYLNQNIRGSRVLMMPEGKHNLHMRYAEEFNRHAEIFLDSSANQNSSL</sequence>
<dbReference type="GeneID" id="110981320"/>
<dbReference type="AlphaFoldDB" id="A0A8B7YML7"/>
<dbReference type="InterPro" id="IPR000073">
    <property type="entry name" value="AB_hydrolase_1"/>
</dbReference>
<protein>
    <submittedName>
        <fullName evidence="3">Valacyclovir hydrolase-like isoform X1</fullName>
    </submittedName>
</protein>
<keyword evidence="2" id="KW-1185">Reference proteome</keyword>
<name>A0A8B7YML7_ACAPL</name>
<dbReference type="CTD" id="670"/>
<dbReference type="RefSeq" id="XP_022094504.1">
    <property type="nucleotide sequence ID" value="XM_022238812.1"/>
</dbReference>
<feature type="domain" description="AB hydrolase-1" evidence="1">
    <location>
        <begin position="59"/>
        <end position="175"/>
    </location>
</feature>